<protein>
    <submittedName>
        <fullName evidence="3">Oxidoreductase</fullName>
    </submittedName>
</protein>
<dbReference type="RefSeq" id="WP_087278153.1">
    <property type="nucleotide sequence ID" value="NZ_CP021455.1"/>
</dbReference>
<dbReference type="Gene3D" id="3.40.50.720">
    <property type="entry name" value="NAD(P)-binding Rossmann-like Domain"/>
    <property type="match status" value="1"/>
</dbReference>
<evidence type="ECO:0000313" key="3">
    <source>
        <dbReference type="EMBL" id="ARU04157.1"/>
    </source>
</evidence>
<dbReference type="EMBL" id="CP021455">
    <property type="protein sequence ID" value="ARU04157.1"/>
    <property type="molecule type" value="Genomic_DNA"/>
</dbReference>
<dbReference type="AlphaFoldDB" id="A0A1Y0EKP1"/>
<dbReference type="SMART" id="SM00822">
    <property type="entry name" value="PKS_KR"/>
    <property type="match status" value="1"/>
</dbReference>
<dbReference type="PANTHER" id="PTHR42760">
    <property type="entry name" value="SHORT-CHAIN DEHYDROGENASES/REDUCTASES FAMILY MEMBER"/>
    <property type="match status" value="1"/>
</dbReference>
<dbReference type="FunFam" id="3.40.50.720:FF:000084">
    <property type="entry name" value="Short-chain dehydrogenase reductase"/>
    <property type="match status" value="1"/>
</dbReference>
<organism evidence="3 4">
    <name type="scientific">Comamonas serinivorans</name>
    <dbReference type="NCBI Taxonomy" id="1082851"/>
    <lineage>
        <taxon>Bacteria</taxon>
        <taxon>Pseudomonadati</taxon>
        <taxon>Pseudomonadota</taxon>
        <taxon>Betaproteobacteria</taxon>
        <taxon>Burkholderiales</taxon>
        <taxon>Comamonadaceae</taxon>
        <taxon>Comamonas</taxon>
    </lineage>
</organism>
<name>A0A1Y0EKP1_9BURK</name>
<comment type="similarity">
    <text evidence="1">Belongs to the short-chain dehydrogenases/reductases (SDR) family.</text>
</comment>
<reference evidence="3 4" key="1">
    <citation type="submission" date="2017-05" db="EMBL/GenBank/DDBJ databases">
        <authorList>
            <person name="Song R."/>
            <person name="Chenine A.L."/>
            <person name="Ruprecht R.M."/>
        </authorList>
    </citation>
    <scope>NUCLEOTIDE SEQUENCE [LARGE SCALE GENOMIC DNA]</scope>
    <source>
        <strain evidence="3 4">DSM 26136</strain>
    </source>
</reference>
<dbReference type="PANTHER" id="PTHR42760:SF50">
    <property type="entry name" value="SHORT-CHAIN DEHYDROGENASE-RELATED"/>
    <property type="match status" value="1"/>
</dbReference>
<accession>A0A1Y0EKP1</accession>
<gene>
    <name evidence="3" type="ORF">CCO03_05230</name>
</gene>
<dbReference type="OrthoDB" id="20590at2"/>
<dbReference type="InterPro" id="IPR002347">
    <property type="entry name" value="SDR_fam"/>
</dbReference>
<evidence type="ECO:0000313" key="4">
    <source>
        <dbReference type="Proteomes" id="UP000196138"/>
    </source>
</evidence>
<evidence type="ECO:0000259" key="2">
    <source>
        <dbReference type="SMART" id="SM00822"/>
    </source>
</evidence>
<dbReference type="InterPro" id="IPR036291">
    <property type="entry name" value="NAD(P)-bd_dom_sf"/>
</dbReference>
<dbReference type="InterPro" id="IPR057326">
    <property type="entry name" value="KR_dom"/>
</dbReference>
<evidence type="ECO:0000256" key="1">
    <source>
        <dbReference type="ARBA" id="ARBA00006484"/>
    </source>
</evidence>
<keyword evidence="4" id="KW-1185">Reference proteome</keyword>
<dbReference type="Proteomes" id="UP000196138">
    <property type="component" value="Chromosome"/>
</dbReference>
<dbReference type="PRINTS" id="PR00081">
    <property type="entry name" value="GDHRDH"/>
</dbReference>
<dbReference type="Pfam" id="PF13561">
    <property type="entry name" value="adh_short_C2"/>
    <property type="match status" value="1"/>
</dbReference>
<sequence>MHQEQDSRKTALVFGGSRGIGAAAVQRLLADGYAVAFTYVSSPDKAQAIVNAAEQEGLQALAIQADSADPAAIRHAVTTTTERFGLLSVVVVNAGILRLGTIDTVELDVLDQMLNVNVRGVYLSIQATVPYLVDGARVITIGSNVAIRTGFAGSSVYQTTKSAVAGMVKGIALDLAPRRITVNNVQPGPIDTDMNSDHLDMLADLSPLKRVGTAQEVAGLISYLASDASRYMTGASLTIDGGGTL</sequence>
<feature type="domain" description="Ketoreductase" evidence="2">
    <location>
        <begin position="9"/>
        <end position="171"/>
    </location>
</feature>
<dbReference type="SUPFAM" id="SSF51735">
    <property type="entry name" value="NAD(P)-binding Rossmann-fold domains"/>
    <property type="match status" value="1"/>
</dbReference>
<dbReference type="KEGG" id="cser:CCO03_05230"/>
<dbReference type="GO" id="GO:0016616">
    <property type="term" value="F:oxidoreductase activity, acting on the CH-OH group of donors, NAD or NADP as acceptor"/>
    <property type="evidence" value="ECO:0007669"/>
    <property type="project" value="TreeGrafter"/>
</dbReference>
<proteinExistence type="inferred from homology"/>